<dbReference type="InterPro" id="IPR038390">
    <property type="entry name" value="Metal_Tscrpt_repr_sf"/>
</dbReference>
<dbReference type="AlphaFoldDB" id="A0AAE3AUE1"/>
<dbReference type="Proteomes" id="UP001198962">
    <property type="component" value="Unassembled WGS sequence"/>
</dbReference>
<proteinExistence type="predicted"/>
<sequence length="78" mass="8564">MNRIAKIIGHMNAIKTMVESGRDCSEVLIQLAAVDAAIKSLSRVILKDHISTCIIDAVQDGDQTALEELNRAIDKFIK</sequence>
<gene>
    <name evidence="1" type="ORF">LKD32_12490</name>
</gene>
<dbReference type="PANTHER" id="PTHR33677:SF3">
    <property type="entry name" value="COPPER-SENSING TRANSCRIPTIONAL REPRESSOR RICR"/>
    <property type="match status" value="1"/>
</dbReference>
<dbReference type="InterPro" id="IPR003735">
    <property type="entry name" value="Metal_Tscrpt_repr"/>
</dbReference>
<keyword evidence="2" id="KW-1185">Reference proteome</keyword>
<name>A0AAE3AUE1_9FIRM</name>
<accession>A0AAE3AUE1</accession>
<evidence type="ECO:0000313" key="2">
    <source>
        <dbReference type="Proteomes" id="UP001198962"/>
    </source>
</evidence>
<dbReference type="GO" id="GO:0045892">
    <property type="term" value="P:negative regulation of DNA-templated transcription"/>
    <property type="evidence" value="ECO:0007669"/>
    <property type="project" value="UniProtKB-ARBA"/>
</dbReference>
<organism evidence="1 2">
    <name type="scientific">Brotaphodocola catenula</name>
    <dbReference type="NCBI Taxonomy" id="2885361"/>
    <lineage>
        <taxon>Bacteria</taxon>
        <taxon>Bacillati</taxon>
        <taxon>Bacillota</taxon>
        <taxon>Clostridia</taxon>
        <taxon>Lachnospirales</taxon>
        <taxon>Lachnospiraceae</taxon>
        <taxon>Brotaphodocola</taxon>
    </lineage>
</organism>
<protein>
    <submittedName>
        <fullName evidence="1">Metal-sensing transcriptional repressor</fullName>
    </submittedName>
</protein>
<dbReference type="EMBL" id="JAJEPU010000046">
    <property type="protein sequence ID" value="MCC2165680.1"/>
    <property type="molecule type" value="Genomic_DNA"/>
</dbReference>
<comment type="caution">
    <text evidence="1">The sequence shown here is derived from an EMBL/GenBank/DDBJ whole genome shotgun (WGS) entry which is preliminary data.</text>
</comment>
<dbReference type="PANTHER" id="PTHR33677">
    <property type="entry name" value="TRANSCRIPTIONAL REPRESSOR FRMR-RELATED"/>
    <property type="match status" value="1"/>
</dbReference>
<evidence type="ECO:0000313" key="1">
    <source>
        <dbReference type="EMBL" id="MCC2165680.1"/>
    </source>
</evidence>
<reference evidence="1" key="1">
    <citation type="submission" date="2021-10" db="EMBL/GenBank/DDBJ databases">
        <title>Anaerobic single-cell dispensing facilitates the cultivation of human gut bacteria.</title>
        <authorList>
            <person name="Afrizal A."/>
        </authorList>
    </citation>
    <scope>NUCLEOTIDE SEQUENCE</scope>
    <source>
        <strain evidence="1">CLA-AA-H274</strain>
    </source>
</reference>
<dbReference type="Pfam" id="PF02583">
    <property type="entry name" value="Trns_repr_metal"/>
    <property type="match status" value="1"/>
</dbReference>
<dbReference type="Gene3D" id="1.20.58.1000">
    <property type="entry name" value="Metal-sensitive repressor, helix protomer"/>
    <property type="match status" value="1"/>
</dbReference>
<dbReference type="GO" id="GO:0003677">
    <property type="term" value="F:DNA binding"/>
    <property type="evidence" value="ECO:0007669"/>
    <property type="project" value="InterPro"/>
</dbReference>
<dbReference type="GO" id="GO:0046872">
    <property type="term" value="F:metal ion binding"/>
    <property type="evidence" value="ECO:0007669"/>
    <property type="project" value="InterPro"/>
</dbReference>